<evidence type="ECO:0000256" key="5">
    <source>
        <dbReference type="ARBA" id="ARBA00022917"/>
    </source>
</evidence>
<evidence type="ECO:0000256" key="7">
    <source>
        <dbReference type="SAM" id="MobiDB-lite"/>
    </source>
</evidence>
<dbReference type="OrthoDB" id="19141at2759"/>
<dbReference type="InParanoid" id="A0A317XQ00"/>
<dbReference type="InterPro" id="IPR053836">
    <property type="entry name" value="Arc1-like_N"/>
</dbReference>
<dbReference type="Gene3D" id="1.20.1050.10">
    <property type="match status" value="1"/>
</dbReference>
<evidence type="ECO:0000256" key="1">
    <source>
        <dbReference type="ARBA" id="ARBA00004496"/>
    </source>
</evidence>
<dbReference type="FunFam" id="2.40.50.140:FF:000047">
    <property type="entry name" value="tyrosine--tRNA ligase, cytoplasmic isoform X2"/>
    <property type="match status" value="1"/>
</dbReference>
<evidence type="ECO:0000256" key="3">
    <source>
        <dbReference type="ARBA" id="ARBA00022555"/>
    </source>
</evidence>
<dbReference type="PROSITE" id="PS50405">
    <property type="entry name" value="GST_CTER"/>
    <property type="match status" value="1"/>
</dbReference>
<proteinExistence type="predicted"/>
<keyword evidence="5" id="KW-0648">Protein biosynthesis</keyword>
<keyword evidence="11" id="KW-1185">Reference proteome</keyword>
<dbReference type="PROSITE" id="PS50886">
    <property type="entry name" value="TRBD"/>
    <property type="match status" value="1"/>
</dbReference>
<evidence type="ECO:0000259" key="8">
    <source>
        <dbReference type="PROSITE" id="PS50405"/>
    </source>
</evidence>
<evidence type="ECO:0000313" key="11">
    <source>
        <dbReference type="Proteomes" id="UP000246740"/>
    </source>
</evidence>
<feature type="domain" description="TRNA-binding" evidence="9">
    <location>
        <begin position="246"/>
        <end position="352"/>
    </location>
</feature>
<comment type="subcellular location">
    <subcellularLocation>
        <location evidence="1">Cytoplasm</location>
    </subcellularLocation>
</comment>
<dbReference type="Gene3D" id="2.40.50.140">
    <property type="entry name" value="Nucleic acid-binding proteins"/>
    <property type="match status" value="1"/>
</dbReference>
<dbReference type="FunCoup" id="A0A317XQ00">
    <property type="interactions" value="20"/>
</dbReference>
<dbReference type="CDD" id="cd10289">
    <property type="entry name" value="GST_C_AaRS_like"/>
    <property type="match status" value="1"/>
</dbReference>
<keyword evidence="3 6" id="KW-0820">tRNA-binding</keyword>
<feature type="region of interest" description="Disordered" evidence="7">
    <location>
        <begin position="169"/>
        <end position="248"/>
    </location>
</feature>
<protein>
    <submittedName>
        <fullName evidence="10">Nucleic acid-binding protein</fullName>
    </submittedName>
</protein>
<evidence type="ECO:0000313" key="10">
    <source>
        <dbReference type="EMBL" id="PWY99418.1"/>
    </source>
</evidence>
<keyword evidence="4 6" id="KW-0694">RNA-binding</keyword>
<dbReference type="STRING" id="1882483.A0A317XQ00"/>
<dbReference type="Pfam" id="PF21972">
    <property type="entry name" value="Arc1p_N_like"/>
    <property type="match status" value="1"/>
</dbReference>
<dbReference type="PANTHER" id="PTHR11586:SF33">
    <property type="entry name" value="AMINOACYL TRNA SYNTHASE COMPLEX-INTERACTING MULTIFUNCTIONAL PROTEIN 1"/>
    <property type="match status" value="1"/>
</dbReference>
<dbReference type="AlphaFoldDB" id="A0A317XQ00"/>
<evidence type="ECO:0000256" key="4">
    <source>
        <dbReference type="ARBA" id="ARBA00022884"/>
    </source>
</evidence>
<feature type="compositionally biased region" description="Basic and acidic residues" evidence="7">
    <location>
        <begin position="172"/>
        <end position="192"/>
    </location>
</feature>
<dbReference type="GO" id="GO:0000049">
    <property type="term" value="F:tRNA binding"/>
    <property type="evidence" value="ECO:0007669"/>
    <property type="project" value="UniProtKB-UniRule"/>
</dbReference>
<sequence length="426" mass="45328">MSTQRARQLITAAYAQFSNDAAAIQQLQGDASIPLPELAEKLASLTSKSNQIFGADDKAKAKTNEWLQKIGQAGEVQLASAESLKSLNAELDNLTFLASNEPTVADLALFASVYPVVSKQEAKEQHANPSLVRYVSHLSNLPQVAAASSSAQLGFAAFEPVYEGMPAIQRATPEDLKKEKKANKEATKKAEADATVVKEGAEKKEQKKKEKKEKAPKEAKAGGGGGGGGKKGGAAAAAASESTGPIPSQIDLRVGKIVSVEKHPDADALYLEKVDFGEADGPRTILSGLVHFVPIEKMQNRMVIGVCNLKPVAMRGIKSYGMLLCATHKDGKDGGVEPVCPPEGSQPGDKVWVEGYEGREPEAVLNPKKKIFEAIQPNYITTEGKQCAWVGPLPDSADPEADKKPRLLRTEKGVLFSENFVGASLS</sequence>
<evidence type="ECO:0000256" key="6">
    <source>
        <dbReference type="PROSITE-ProRule" id="PRU00209"/>
    </source>
</evidence>
<organism evidence="10 11">
    <name type="scientific">Testicularia cyperi</name>
    <dbReference type="NCBI Taxonomy" id="1882483"/>
    <lineage>
        <taxon>Eukaryota</taxon>
        <taxon>Fungi</taxon>
        <taxon>Dikarya</taxon>
        <taxon>Basidiomycota</taxon>
        <taxon>Ustilaginomycotina</taxon>
        <taxon>Ustilaginomycetes</taxon>
        <taxon>Ustilaginales</taxon>
        <taxon>Anthracoideaceae</taxon>
        <taxon>Testicularia</taxon>
    </lineage>
</organism>
<feature type="compositionally biased region" description="Gly residues" evidence="7">
    <location>
        <begin position="221"/>
        <end position="232"/>
    </location>
</feature>
<gene>
    <name evidence="10" type="ORF">BCV70DRAFT_177241</name>
</gene>
<feature type="domain" description="GST C-terminal" evidence="8">
    <location>
        <begin position="3"/>
        <end position="164"/>
    </location>
</feature>
<reference evidence="10 11" key="1">
    <citation type="journal article" date="2018" name="Mol. Biol. Evol.">
        <title>Broad Genomic Sampling Reveals a Smut Pathogenic Ancestry of the Fungal Clade Ustilaginomycotina.</title>
        <authorList>
            <person name="Kijpornyongpan T."/>
            <person name="Mondo S.J."/>
            <person name="Barry K."/>
            <person name="Sandor L."/>
            <person name="Lee J."/>
            <person name="Lipzen A."/>
            <person name="Pangilinan J."/>
            <person name="LaButti K."/>
            <person name="Hainaut M."/>
            <person name="Henrissat B."/>
            <person name="Grigoriev I.V."/>
            <person name="Spatafora J.W."/>
            <person name="Aime M.C."/>
        </authorList>
    </citation>
    <scope>NUCLEOTIDE SEQUENCE [LARGE SCALE GENOMIC DNA]</scope>
    <source>
        <strain evidence="10 11">MCA 3645</strain>
    </source>
</reference>
<dbReference type="InterPro" id="IPR036282">
    <property type="entry name" value="Glutathione-S-Trfase_C_sf"/>
</dbReference>
<dbReference type="Proteomes" id="UP000246740">
    <property type="component" value="Unassembled WGS sequence"/>
</dbReference>
<feature type="compositionally biased region" description="Basic and acidic residues" evidence="7">
    <location>
        <begin position="199"/>
        <end position="220"/>
    </location>
</feature>
<dbReference type="PANTHER" id="PTHR11586">
    <property type="entry name" value="TRNA-AMINOACYLATION COFACTOR ARC1 FAMILY MEMBER"/>
    <property type="match status" value="1"/>
</dbReference>
<dbReference type="InterPro" id="IPR012340">
    <property type="entry name" value="NA-bd_OB-fold"/>
</dbReference>
<dbReference type="InterPro" id="IPR051270">
    <property type="entry name" value="Tyrosine-tRNA_ligase_regulator"/>
</dbReference>
<dbReference type="CDD" id="cd02799">
    <property type="entry name" value="tRNA_bind_EMAP-II_like"/>
    <property type="match status" value="1"/>
</dbReference>
<dbReference type="GO" id="GO:0017102">
    <property type="term" value="C:methionyl glutamyl tRNA synthetase complex"/>
    <property type="evidence" value="ECO:0007669"/>
    <property type="project" value="TreeGrafter"/>
</dbReference>
<dbReference type="SUPFAM" id="SSF47616">
    <property type="entry name" value="GST C-terminal domain-like"/>
    <property type="match status" value="1"/>
</dbReference>
<dbReference type="InterPro" id="IPR010987">
    <property type="entry name" value="Glutathione-S-Trfase_C-like"/>
</dbReference>
<dbReference type="InterPro" id="IPR002547">
    <property type="entry name" value="tRNA-bd_dom"/>
</dbReference>
<dbReference type="GO" id="GO:0006412">
    <property type="term" value="P:translation"/>
    <property type="evidence" value="ECO:0007669"/>
    <property type="project" value="UniProtKB-KW"/>
</dbReference>
<dbReference type="EMBL" id="KZ819195">
    <property type="protein sequence ID" value="PWY99418.1"/>
    <property type="molecule type" value="Genomic_DNA"/>
</dbReference>
<evidence type="ECO:0000256" key="2">
    <source>
        <dbReference type="ARBA" id="ARBA00022490"/>
    </source>
</evidence>
<accession>A0A317XQ00</accession>
<dbReference type="SUPFAM" id="SSF50249">
    <property type="entry name" value="Nucleic acid-binding proteins"/>
    <property type="match status" value="1"/>
</dbReference>
<name>A0A317XQ00_9BASI</name>
<dbReference type="Pfam" id="PF01588">
    <property type="entry name" value="tRNA_bind"/>
    <property type="match status" value="1"/>
</dbReference>
<evidence type="ECO:0000259" key="9">
    <source>
        <dbReference type="PROSITE" id="PS50886"/>
    </source>
</evidence>
<keyword evidence="2" id="KW-0963">Cytoplasm</keyword>